<gene>
    <name evidence="1" type="ORF">ACFFI0_05400</name>
</gene>
<reference evidence="1 2" key="1">
    <citation type="submission" date="2024-09" db="EMBL/GenBank/DDBJ databases">
        <authorList>
            <person name="Sun Q."/>
            <person name="Mori K."/>
        </authorList>
    </citation>
    <scope>NUCLEOTIDE SEQUENCE [LARGE SCALE GENOMIC DNA]</scope>
    <source>
        <strain evidence="1 2">CCM 7765</strain>
    </source>
</reference>
<keyword evidence="1" id="KW-0489">Methyltransferase</keyword>
<keyword evidence="1" id="KW-0808">Transferase</keyword>
<keyword evidence="2" id="KW-1185">Reference proteome</keyword>
<dbReference type="SUPFAM" id="SSF53335">
    <property type="entry name" value="S-adenosyl-L-methionine-dependent methyltransferases"/>
    <property type="match status" value="1"/>
</dbReference>
<evidence type="ECO:0000313" key="1">
    <source>
        <dbReference type="EMBL" id="MFC0317731.1"/>
    </source>
</evidence>
<dbReference type="Pfam" id="PF13578">
    <property type="entry name" value="Methyltransf_24"/>
    <property type="match status" value="1"/>
</dbReference>
<dbReference type="GO" id="GO:0008168">
    <property type="term" value="F:methyltransferase activity"/>
    <property type="evidence" value="ECO:0007669"/>
    <property type="project" value="UniProtKB-KW"/>
</dbReference>
<comment type="caution">
    <text evidence="1">The sequence shown here is derived from an EMBL/GenBank/DDBJ whole genome shotgun (WGS) entry which is preliminary data.</text>
</comment>
<dbReference type="EC" id="2.1.1.-" evidence="1"/>
<evidence type="ECO:0000313" key="2">
    <source>
        <dbReference type="Proteomes" id="UP001589774"/>
    </source>
</evidence>
<accession>A0ABV6HFT6</accession>
<dbReference type="RefSeq" id="WP_013664918.1">
    <property type="nucleotide sequence ID" value="NZ_JBHLWO010000001.1"/>
</dbReference>
<proteinExistence type="predicted"/>
<protein>
    <submittedName>
        <fullName evidence="1">Class I SAM-dependent methyltransferase</fullName>
        <ecNumber evidence="1">2.1.1.-</ecNumber>
    </submittedName>
</protein>
<dbReference type="EMBL" id="JBHLWO010000001">
    <property type="protein sequence ID" value="MFC0317731.1"/>
    <property type="molecule type" value="Genomic_DNA"/>
</dbReference>
<dbReference type="Gene3D" id="3.40.50.150">
    <property type="entry name" value="Vaccinia Virus protein VP39"/>
    <property type="match status" value="1"/>
</dbReference>
<dbReference type="InterPro" id="IPR029063">
    <property type="entry name" value="SAM-dependent_MTases_sf"/>
</dbReference>
<sequence>MNRLDVLNLIIKQRNAKTYLEIGVQTGTIISKIQCPRKIGVDPEFLFSFPLKIKRLVGITKFETYEYTSDYFFEHHAKKVLKDGIDVALVDGLHTYEQSKRDVENCLNYLNEGGIIVMHDCNPLNEAAAYTIKDHFNEVREKVRNWDLPGWQGQWNGDVWKTVADLIVTRPDLTVFTLDMDYGLGVVAKGSRNTDVPFTIDEVKQGDYAFFEKNRKQLLNLKHPKFIREFIKSV</sequence>
<dbReference type="GO" id="GO:0032259">
    <property type="term" value="P:methylation"/>
    <property type="evidence" value="ECO:0007669"/>
    <property type="project" value="UniProtKB-KW"/>
</dbReference>
<name>A0ABV6HFT6_9SPHI</name>
<dbReference type="Proteomes" id="UP001589774">
    <property type="component" value="Unassembled WGS sequence"/>
</dbReference>
<organism evidence="1 2">
    <name type="scientific">Olivibacter oleidegradans</name>
    <dbReference type="NCBI Taxonomy" id="760123"/>
    <lineage>
        <taxon>Bacteria</taxon>
        <taxon>Pseudomonadati</taxon>
        <taxon>Bacteroidota</taxon>
        <taxon>Sphingobacteriia</taxon>
        <taxon>Sphingobacteriales</taxon>
        <taxon>Sphingobacteriaceae</taxon>
        <taxon>Olivibacter</taxon>
    </lineage>
</organism>